<dbReference type="InterPro" id="IPR013783">
    <property type="entry name" value="Ig-like_fold"/>
</dbReference>
<feature type="domain" description="Ig-like" evidence="7">
    <location>
        <begin position="693"/>
        <end position="778"/>
    </location>
</feature>
<dbReference type="RefSeq" id="XP_031568547.1">
    <property type="nucleotide sequence ID" value="XM_031712687.1"/>
</dbReference>
<feature type="chain" id="PRO_5028402045" evidence="6">
    <location>
        <begin position="27"/>
        <end position="1675"/>
    </location>
</feature>
<sequence>MLSWKLFVSLNAVFNLYLWTIVPVSASLSFVTEPADQVIAVGSSVILNCDATDSNGRPLGINWKWNNDWILDPNKPPWLLLRNNSLYCQSITAQDVGQFLCAATITGASEIKYSRTAKVQLAYTDAQFSSSPSNKTSRVGDASTYFTCITGYSLPSASVYWEKDGQKITTGKVTNMLIDSAKQGIKWTSSSLLIYNIDLSSAGSYRCVAVNPLAHTIVRKSEAAHLIVLPKIDKPHFQVHPTNLVAGEGRPAILQCLILGVPKPQVTWKFNGKQITDSLTRQMLSNGSLYFSAVNRTFTGTYACKGFNSVGFVESSPILFSVAFFDFQFVEHPTSQNVTMGTQATLHCKPPNSYPVNIQINWFKNYQQIQAEPGISITSSGSLVFSAIKKSDEGEYFCNGVNPDLRESRSSNIALITVWVPPTFLVRPQDTAVIQYQPLHLLCKSTGFPAPSLTWLKDNSSHNTGHVNILANGSLSIIRTTVKDAGEYSCVASNVAGSAVMKVNVVIYVPPSVTAYPSDATCVLGQPITFKCNFTGIPSPRVDWYHDNGTTIRPVPSTPKYSRVGYTLTVTSVSVADEGRFVCKGINVAGVVNASAHLNVQVPVSLDAGPVNITVNQSSSASFQCIASGDPKPNITWYKEGTLVQSNGHFIITGDTLSIPNTNPSDAGQYQCHVTNGLATHVGKAHLVVQVSPAITSFNVPIFARLGGNTSMTCQSSGIPNPRVTWYRDDSVILPGSRVFLSVDGSLRIVGMDASDGGIYTCVASNAAGRTSRKGNLTVQVPPSPPVSLTAIPLSSTSINLSWQPGFNGHTAITGYKVDLKKEGQSSFSELEASIDRLELVTSSLVPYTRYTFRVLARNVIGLGQAAEVSNRTLEDAPSVPNDVLLTTLNATAVQVRWSAPSRPNGVITWYEIEHQSLPSGSALKQEVDGSSLSLVLSGLRPFTEYSVRVRSATGAVSRKWGNYSTSVVKKTAETAPDQPPRDIRCNSLNSTAVSVSWKSVPFGSANGIVKEYRISYQATGPYRYSSITIVTVDGGINNTSLGGLFPWTNYNISVQAVTVSVGPGSEWKTVRTGEAAPSGAPAINVTFSNETTIYLHLITPLPHMRNGLITGYVIYYKKSASSGPFFEVSTSSATVLVSNLTVFTVYHVKAAAATKAGTGIPSDVITVKTDEGVPNSVEDITILQATHDAIKVTWEPPKPETGNILFYTVYLNTTSTLSTRTTSKPPITLENLSHNTTYYIWVIARTKKGDGPIGKILRVQTRNLPPHTTGSPTNSSLANKTEPTGVKSSEQRGDSFLSLSQRDFIIVVACASVVLLILIIVILGLVCVRSRDKHGFTDSAKTRKVGRGIDVHELRGVSPDRRPVLDVQEETSSFNDFSDWNSSFTGVNSEQIEDPVPVKNSPILEFPVETETKPVDEPVTSSPPPQQAEPDSLANPVIPYYEKFRNSPVSRIRNKKPSLGSNASSYDQPYSSVDELGTGFSSFTPPPPPDFRNDEPHRDDSPPPADPPREFSNDLYTTVHDQPEQQPTTSADFFEPGYAEPEVRVRNKPDTEVKGNEKSQPEDDGYAEPEGVSLPPSYFPSDYVGVENDGYDTDEELDKYLGEQEEKTKKHDQKTTNTPHSPSVSPLSHGSAEADKPEVMYAKPDLSKKKNRKSPGNESRDYDAVVVYDERTNL</sequence>
<feature type="signal peptide" evidence="6">
    <location>
        <begin position="1"/>
        <end position="26"/>
    </location>
</feature>
<dbReference type="InterPro" id="IPR007110">
    <property type="entry name" value="Ig-like_dom"/>
</dbReference>
<accession>A0A6P8INY9</accession>
<evidence type="ECO:0000256" key="5">
    <source>
        <dbReference type="SAM" id="Phobius"/>
    </source>
</evidence>
<proteinExistence type="predicted"/>
<dbReference type="FunFam" id="2.60.40.10:FF:000028">
    <property type="entry name" value="Neuronal cell adhesion molecule"/>
    <property type="match status" value="1"/>
</dbReference>
<dbReference type="KEGG" id="aten:116303194"/>
<evidence type="ECO:0000259" key="7">
    <source>
        <dbReference type="PROSITE" id="PS50835"/>
    </source>
</evidence>
<feature type="domain" description="Ig-like" evidence="7">
    <location>
        <begin position="23"/>
        <end position="118"/>
    </location>
</feature>
<dbReference type="PANTHER" id="PTHR44170:SF6">
    <property type="entry name" value="CONTACTIN"/>
    <property type="match status" value="1"/>
</dbReference>
<gene>
    <name evidence="10" type="primary">LOC116303194</name>
</gene>
<evidence type="ECO:0000313" key="10">
    <source>
        <dbReference type="RefSeq" id="XP_031568547.1"/>
    </source>
</evidence>
<feature type="domain" description="Fibronectin type-III" evidence="8">
    <location>
        <begin position="1077"/>
        <end position="1173"/>
    </location>
</feature>
<keyword evidence="9" id="KW-1185">Reference proteome</keyword>
<feature type="compositionally biased region" description="Basic and acidic residues" evidence="4">
    <location>
        <begin position="1599"/>
        <end position="1610"/>
    </location>
</feature>
<feature type="compositionally biased region" description="Basic and acidic residues" evidence="4">
    <location>
        <begin position="1492"/>
        <end position="1513"/>
    </location>
</feature>
<dbReference type="InterPro" id="IPR003961">
    <property type="entry name" value="FN3_dom"/>
</dbReference>
<dbReference type="InterPro" id="IPR036116">
    <property type="entry name" value="FN3_sf"/>
</dbReference>
<dbReference type="Pfam" id="PF07679">
    <property type="entry name" value="I-set"/>
    <property type="match status" value="2"/>
</dbReference>
<feature type="transmembrane region" description="Helical" evidence="5">
    <location>
        <begin position="1305"/>
        <end position="1329"/>
    </location>
</feature>
<evidence type="ECO:0000256" key="1">
    <source>
        <dbReference type="ARBA" id="ARBA00022737"/>
    </source>
</evidence>
<keyword evidence="5" id="KW-1133">Transmembrane helix</keyword>
<dbReference type="SMART" id="SM00406">
    <property type="entry name" value="IGv"/>
    <property type="match status" value="2"/>
</dbReference>
<feature type="compositionally biased region" description="Polar residues" evidence="4">
    <location>
        <begin position="1616"/>
        <end position="1629"/>
    </location>
</feature>
<dbReference type="SMART" id="SM00408">
    <property type="entry name" value="IGc2"/>
    <property type="match status" value="7"/>
</dbReference>
<evidence type="ECO:0000313" key="9">
    <source>
        <dbReference type="Proteomes" id="UP000515163"/>
    </source>
</evidence>
<feature type="compositionally biased region" description="Polar residues" evidence="4">
    <location>
        <begin position="1261"/>
        <end position="1289"/>
    </location>
</feature>
<feature type="region of interest" description="Disordered" evidence="4">
    <location>
        <begin position="1259"/>
        <end position="1293"/>
    </location>
</feature>
<protein>
    <submittedName>
        <fullName evidence="10">Netrin receptor DCC-like</fullName>
    </submittedName>
</protein>
<feature type="domain" description="Ig-like" evidence="7">
    <location>
        <begin position="317"/>
        <end position="414"/>
    </location>
</feature>
<dbReference type="Proteomes" id="UP000515163">
    <property type="component" value="Unplaced"/>
</dbReference>
<keyword evidence="5" id="KW-0812">Transmembrane</keyword>
<dbReference type="CDD" id="cd00096">
    <property type="entry name" value="Ig"/>
    <property type="match status" value="2"/>
</dbReference>
<feature type="region of interest" description="Disordered" evidence="4">
    <location>
        <begin position="1409"/>
        <end position="1438"/>
    </location>
</feature>
<feature type="compositionally biased region" description="Polar residues" evidence="4">
    <location>
        <begin position="1460"/>
        <end position="1472"/>
    </location>
</feature>
<dbReference type="PROSITE" id="PS50853">
    <property type="entry name" value="FN3"/>
    <property type="match status" value="5"/>
</dbReference>
<dbReference type="InParanoid" id="A0A6P8INY9"/>
<dbReference type="InterPro" id="IPR013106">
    <property type="entry name" value="Ig_V-set"/>
</dbReference>
<dbReference type="SUPFAM" id="SSF49265">
    <property type="entry name" value="Fibronectin type III"/>
    <property type="match status" value="3"/>
</dbReference>
<feature type="domain" description="Ig-like" evidence="7">
    <location>
        <begin position="126"/>
        <end position="218"/>
    </location>
</feature>
<dbReference type="SUPFAM" id="SSF48726">
    <property type="entry name" value="Immunoglobulin"/>
    <property type="match status" value="8"/>
</dbReference>
<feature type="domain" description="Ig-like" evidence="7">
    <location>
        <begin position="603"/>
        <end position="688"/>
    </location>
</feature>
<feature type="domain" description="Ig-like" evidence="7">
    <location>
        <begin position="422"/>
        <end position="506"/>
    </location>
</feature>
<organism evidence="9 10">
    <name type="scientific">Actinia tenebrosa</name>
    <name type="common">Australian red waratah sea anemone</name>
    <dbReference type="NCBI Taxonomy" id="6105"/>
    <lineage>
        <taxon>Eukaryota</taxon>
        <taxon>Metazoa</taxon>
        <taxon>Cnidaria</taxon>
        <taxon>Anthozoa</taxon>
        <taxon>Hexacorallia</taxon>
        <taxon>Actiniaria</taxon>
        <taxon>Actiniidae</taxon>
        <taxon>Actinia</taxon>
    </lineage>
</organism>
<dbReference type="OrthoDB" id="5988169at2759"/>
<feature type="domain" description="Fibronectin type-III" evidence="8">
    <location>
        <begin position="1177"/>
        <end position="1265"/>
    </location>
</feature>
<keyword evidence="6" id="KW-0732">Signal</keyword>
<dbReference type="InterPro" id="IPR003598">
    <property type="entry name" value="Ig_sub2"/>
</dbReference>
<feature type="domain" description="Ig-like" evidence="7">
    <location>
        <begin position="235"/>
        <end position="304"/>
    </location>
</feature>
<feature type="compositionally biased region" description="Basic and acidic residues" evidence="4">
    <location>
        <begin position="1659"/>
        <end position="1675"/>
    </location>
</feature>
<feature type="domain" description="Fibronectin type-III" evidence="8">
    <location>
        <begin position="785"/>
        <end position="877"/>
    </location>
</feature>
<dbReference type="SMART" id="SM00060">
    <property type="entry name" value="FN3"/>
    <property type="match status" value="5"/>
</dbReference>
<feature type="domain" description="Fibronectin type-III" evidence="8">
    <location>
        <begin position="980"/>
        <end position="1076"/>
    </location>
</feature>
<feature type="compositionally biased region" description="Polar residues" evidence="4">
    <location>
        <begin position="1515"/>
        <end position="1532"/>
    </location>
</feature>
<keyword evidence="3" id="KW-0393">Immunoglobulin domain</keyword>
<feature type="region of interest" description="Disordered" evidence="4">
    <location>
        <begin position="1450"/>
        <end position="1675"/>
    </location>
</feature>
<feature type="compositionally biased region" description="Basic and acidic residues" evidence="4">
    <location>
        <begin position="1542"/>
        <end position="1562"/>
    </location>
</feature>
<dbReference type="GO" id="GO:0016020">
    <property type="term" value="C:membrane"/>
    <property type="evidence" value="ECO:0007669"/>
    <property type="project" value="UniProtKB-SubCell"/>
</dbReference>
<dbReference type="GeneID" id="116303194"/>
<evidence type="ECO:0000256" key="2">
    <source>
        <dbReference type="ARBA" id="ARBA00023157"/>
    </source>
</evidence>
<dbReference type="PANTHER" id="PTHR44170">
    <property type="entry name" value="PROTEIN SIDEKICK"/>
    <property type="match status" value="1"/>
</dbReference>
<dbReference type="Pfam" id="PF00041">
    <property type="entry name" value="fn3"/>
    <property type="match status" value="5"/>
</dbReference>
<dbReference type="Gene3D" id="2.60.40.10">
    <property type="entry name" value="Immunoglobulins"/>
    <property type="match status" value="13"/>
</dbReference>
<keyword evidence="1" id="KW-0677">Repeat</keyword>
<reference evidence="10" key="1">
    <citation type="submission" date="2025-08" db="UniProtKB">
        <authorList>
            <consortium name="RefSeq"/>
        </authorList>
    </citation>
    <scope>IDENTIFICATION</scope>
</reference>
<evidence type="ECO:0000256" key="6">
    <source>
        <dbReference type="SAM" id="SignalP"/>
    </source>
</evidence>
<feature type="domain" description="Ig-like" evidence="7">
    <location>
        <begin position="511"/>
        <end position="599"/>
    </location>
</feature>
<dbReference type="GO" id="GO:0098609">
    <property type="term" value="P:cell-cell adhesion"/>
    <property type="evidence" value="ECO:0007669"/>
    <property type="project" value="TreeGrafter"/>
</dbReference>
<dbReference type="InterPro" id="IPR036179">
    <property type="entry name" value="Ig-like_dom_sf"/>
</dbReference>
<evidence type="ECO:0000256" key="3">
    <source>
        <dbReference type="ARBA" id="ARBA00023319"/>
    </source>
</evidence>
<evidence type="ECO:0000259" key="8">
    <source>
        <dbReference type="PROSITE" id="PS50853"/>
    </source>
</evidence>
<evidence type="ECO:0000256" key="4">
    <source>
        <dbReference type="SAM" id="MobiDB-lite"/>
    </source>
</evidence>
<feature type="domain" description="Fibronectin type-III" evidence="8">
    <location>
        <begin position="880"/>
        <end position="978"/>
    </location>
</feature>
<dbReference type="InterPro" id="IPR013098">
    <property type="entry name" value="Ig_I-set"/>
</dbReference>
<dbReference type="InterPro" id="IPR003599">
    <property type="entry name" value="Ig_sub"/>
</dbReference>
<name>A0A6P8INY9_ACTTE</name>
<keyword evidence="5" id="KW-0472">Membrane</keyword>
<dbReference type="FunFam" id="2.60.40.10:FF:000032">
    <property type="entry name" value="palladin isoform X1"/>
    <property type="match status" value="3"/>
</dbReference>
<dbReference type="Pfam" id="PF13927">
    <property type="entry name" value="Ig_3"/>
    <property type="match status" value="5"/>
</dbReference>
<keyword evidence="2" id="KW-1015">Disulfide bond</keyword>
<dbReference type="CDD" id="cd00063">
    <property type="entry name" value="FN3"/>
    <property type="match status" value="4"/>
</dbReference>
<dbReference type="SMART" id="SM00409">
    <property type="entry name" value="IG"/>
    <property type="match status" value="8"/>
</dbReference>
<dbReference type="PROSITE" id="PS50835">
    <property type="entry name" value="IG_LIKE"/>
    <property type="match status" value="8"/>
</dbReference>